<reference evidence="1 2" key="1">
    <citation type="submission" date="2019-03" db="EMBL/GenBank/DDBJ databases">
        <title>Genome sequence of Lentibacillus salicampi ATCC BAA-719.</title>
        <authorList>
            <person name="Maclea K.S."/>
            <person name="Simoes Junior M."/>
        </authorList>
    </citation>
    <scope>NUCLEOTIDE SEQUENCE [LARGE SCALE GENOMIC DNA]</scope>
    <source>
        <strain evidence="1 2">ATCC BAA-719</strain>
    </source>
</reference>
<evidence type="ECO:0000313" key="2">
    <source>
        <dbReference type="Proteomes" id="UP000298484"/>
    </source>
</evidence>
<dbReference type="OrthoDB" id="9783788at2"/>
<dbReference type="Proteomes" id="UP000298484">
    <property type="component" value="Unassembled WGS sequence"/>
</dbReference>
<dbReference type="AlphaFoldDB" id="A0A4Y9ACK2"/>
<accession>A0A4Y9ACK2</accession>
<name>A0A4Y9ACK2_9BACI</name>
<sequence>MADSQRVDAPGEKEGNDIFWNRIRDKFMHNQWKWVQFYIMDDMSLKEIARQEGVTIEAVKSWGPGSQEEIAARQRSVSQVV</sequence>
<proteinExistence type="predicted"/>
<evidence type="ECO:0008006" key="3">
    <source>
        <dbReference type="Google" id="ProtNLM"/>
    </source>
</evidence>
<dbReference type="InterPro" id="IPR013324">
    <property type="entry name" value="RNA_pol_sigma_r3/r4-like"/>
</dbReference>
<keyword evidence="2" id="KW-1185">Reference proteome</keyword>
<evidence type="ECO:0000313" key="1">
    <source>
        <dbReference type="EMBL" id="TFJ92101.1"/>
    </source>
</evidence>
<dbReference type="SUPFAM" id="SSF88659">
    <property type="entry name" value="Sigma3 and sigma4 domains of RNA polymerase sigma factors"/>
    <property type="match status" value="1"/>
</dbReference>
<organism evidence="1 2">
    <name type="scientific">Lentibacillus salicampi</name>
    <dbReference type="NCBI Taxonomy" id="175306"/>
    <lineage>
        <taxon>Bacteria</taxon>
        <taxon>Bacillati</taxon>
        <taxon>Bacillota</taxon>
        <taxon>Bacilli</taxon>
        <taxon>Bacillales</taxon>
        <taxon>Bacillaceae</taxon>
        <taxon>Lentibacillus</taxon>
    </lineage>
</organism>
<dbReference type="RefSeq" id="WP_135110803.1">
    <property type="nucleotide sequence ID" value="NZ_SRHY01000029.1"/>
</dbReference>
<gene>
    <name evidence="1" type="ORF">E4U82_14050</name>
</gene>
<protein>
    <recommendedName>
        <fullName evidence="3">Sigma-70 family RNA polymerase sigma factor</fullName>
    </recommendedName>
</protein>
<dbReference type="EMBL" id="SRHY01000029">
    <property type="protein sequence ID" value="TFJ92101.1"/>
    <property type="molecule type" value="Genomic_DNA"/>
</dbReference>
<comment type="caution">
    <text evidence="1">The sequence shown here is derived from an EMBL/GenBank/DDBJ whole genome shotgun (WGS) entry which is preliminary data.</text>
</comment>